<organism evidence="8 9">
    <name type="scientific">Arthrobacter pigmenti</name>
    <dbReference type="NCBI Taxonomy" id="271432"/>
    <lineage>
        <taxon>Bacteria</taxon>
        <taxon>Bacillati</taxon>
        <taxon>Actinomycetota</taxon>
        <taxon>Actinomycetes</taxon>
        <taxon>Micrococcales</taxon>
        <taxon>Micrococcaceae</taxon>
        <taxon>Arthrobacter</taxon>
    </lineage>
</organism>
<comment type="caution">
    <text evidence="8">The sequence shown here is derived from an EMBL/GenBank/DDBJ whole genome shotgun (WGS) entry which is preliminary data.</text>
</comment>
<feature type="site" description="Transition state stabilizer" evidence="7">
    <location>
        <position position="20"/>
    </location>
</feature>
<evidence type="ECO:0000256" key="3">
    <source>
        <dbReference type="ARBA" id="ARBA00009789"/>
    </source>
</evidence>
<dbReference type="FunFam" id="3.90.550.10:FF:000003">
    <property type="entry name" value="2-C-methyl-D-erythritol 4-phosphate cytidylyltransferase"/>
    <property type="match status" value="1"/>
</dbReference>
<comment type="pathway">
    <text evidence="2 7">Isoprenoid biosynthesis; isopentenyl diphosphate biosynthesis via DXP pathway; isopentenyl diphosphate from 1-deoxy-D-xylulose 5-phosphate: step 2/6.</text>
</comment>
<dbReference type="SUPFAM" id="SSF53448">
    <property type="entry name" value="Nucleotide-diphospho-sugar transferases"/>
    <property type="match status" value="1"/>
</dbReference>
<proteinExistence type="inferred from homology"/>
<gene>
    <name evidence="7" type="primary">ispD</name>
    <name evidence="8" type="ORF">BJ994_000338</name>
</gene>
<dbReference type="Gene3D" id="3.90.550.10">
    <property type="entry name" value="Spore Coat Polysaccharide Biosynthesis Protein SpsA, Chain A"/>
    <property type="match status" value="1"/>
</dbReference>
<dbReference type="RefSeq" id="WP_167990789.1">
    <property type="nucleotide sequence ID" value="NZ_JAATJL010000001.1"/>
</dbReference>
<feature type="site" description="Positions MEP for the nucleophilic attack" evidence="7">
    <location>
        <position position="214"/>
    </location>
</feature>
<dbReference type="PROSITE" id="PS01295">
    <property type="entry name" value="ISPD"/>
    <property type="match status" value="1"/>
</dbReference>
<dbReference type="GO" id="GO:0050518">
    <property type="term" value="F:2-C-methyl-D-erythritol 4-phosphate cytidylyltransferase activity"/>
    <property type="evidence" value="ECO:0007669"/>
    <property type="project" value="UniProtKB-UniRule"/>
</dbReference>
<evidence type="ECO:0000256" key="1">
    <source>
        <dbReference type="ARBA" id="ARBA00001282"/>
    </source>
</evidence>
<dbReference type="InterPro" id="IPR029044">
    <property type="entry name" value="Nucleotide-diphossugar_trans"/>
</dbReference>
<dbReference type="PANTHER" id="PTHR32125">
    <property type="entry name" value="2-C-METHYL-D-ERYTHRITOL 4-PHOSPHATE CYTIDYLYLTRANSFERASE, CHLOROPLASTIC"/>
    <property type="match status" value="1"/>
</dbReference>
<dbReference type="CDD" id="cd02516">
    <property type="entry name" value="CDP-ME_synthetase"/>
    <property type="match status" value="1"/>
</dbReference>
<reference evidence="8 9" key="1">
    <citation type="submission" date="2020-03" db="EMBL/GenBank/DDBJ databases">
        <title>Sequencing the genomes of 1000 actinobacteria strains.</title>
        <authorList>
            <person name="Klenk H.-P."/>
        </authorList>
    </citation>
    <scope>NUCLEOTIDE SEQUENCE [LARGE SCALE GENOMIC DNA]</scope>
    <source>
        <strain evidence="8 9">DSM 16403</strain>
    </source>
</reference>
<keyword evidence="9" id="KW-1185">Reference proteome</keyword>
<sequence>MSADPSHVGVVLVAAGAGQRLGRGMPKALVRCAGRTLLEHALEGVLASGVSHHVCVVVPSGDTELRAIIDSLPHGTATVTAVDGGASRPESVRAGLAGLTESIQIILVHDAARALTPPQVFRSVVNAVAGGAAAVVPGIPVPDTIKVVDEGIVTATPNRASLRAIQTPQGFDAATLRNAHAHAGVAENVTDDAMLVESLGIPVLVTDGDPLAFKVTRPHDLMLAEALVRQAEEVNR</sequence>
<comment type="catalytic activity">
    <reaction evidence="1 7">
        <text>2-C-methyl-D-erythritol 4-phosphate + CTP + H(+) = 4-CDP-2-C-methyl-D-erythritol + diphosphate</text>
        <dbReference type="Rhea" id="RHEA:13429"/>
        <dbReference type="ChEBI" id="CHEBI:15378"/>
        <dbReference type="ChEBI" id="CHEBI:33019"/>
        <dbReference type="ChEBI" id="CHEBI:37563"/>
        <dbReference type="ChEBI" id="CHEBI:57823"/>
        <dbReference type="ChEBI" id="CHEBI:58262"/>
        <dbReference type="EC" id="2.7.7.60"/>
    </reaction>
</comment>
<dbReference type="NCBIfam" id="TIGR00453">
    <property type="entry name" value="ispD"/>
    <property type="match status" value="1"/>
</dbReference>
<evidence type="ECO:0000256" key="4">
    <source>
        <dbReference type="ARBA" id="ARBA00022679"/>
    </source>
</evidence>
<dbReference type="EMBL" id="JAATJL010000001">
    <property type="protein sequence ID" value="NJC21262.1"/>
    <property type="molecule type" value="Genomic_DNA"/>
</dbReference>
<dbReference type="InterPro" id="IPR001228">
    <property type="entry name" value="IspD"/>
</dbReference>
<dbReference type="GO" id="GO:0019288">
    <property type="term" value="P:isopentenyl diphosphate biosynthetic process, methylerythritol 4-phosphate pathway"/>
    <property type="evidence" value="ECO:0007669"/>
    <property type="project" value="UniProtKB-UniRule"/>
</dbReference>
<dbReference type="UniPathway" id="UPA00056">
    <property type="reaction ID" value="UER00093"/>
</dbReference>
<evidence type="ECO:0000256" key="7">
    <source>
        <dbReference type="HAMAP-Rule" id="MF_00108"/>
    </source>
</evidence>
<dbReference type="Pfam" id="PF01128">
    <property type="entry name" value="IspD"/>
    <property type="match status" value="1"/>
</dbReference>
<protein>
    <recommendedName>
        <fullName evidence="7">2-C-methyl-D-erythritol 4-phosphate cytidylyltransferase</fullName>
        <ecNumber evidence="7">2.7.7.60</ecNumber>
    </recommendedName>
    <alternativeName>
        <fullName evidence="7">4-diphosphocytidyl-2C-methyl-D-erythritol synthase</fullName>
    </alternativeName>
    <alternativeName>
        <fullName evidence="7">MEP cytidylyltransferase</fullName>
        <shortName evidence="7">MCT</shortName>
    </alternativeName>
</protein>
<feature type="site" description="Transition state stabilizer" evidence="7">
    <location>
        <position position="27"/>
    </location>
</feature>
<keyword evidence="5 7" id="KW-0548">Nucleotidyltransferase</keyword>
<evidence type="ECO:0000256" key="2">
    <source>
        <dbReference type="ARBA" id="ARBA00004787"/>
    </source>
</evidence>
<evidence type="ECO:0000256" key="6">
    <source>
        <dbReference type="ARBA" id="ARBA00023229"/>
    </source>
</evidence>
<comment type="function">
    <text evidence="7">Catalyzes the formation of 4-diphosphocytidyl-2-C-methyl-D-erythritol from CTP and 2-C-methyl-D-erythritol 4-phosphate (MEP).</text>
</comment>
<dbReference type="InterPro" id="IPR018294">
    <property type="entry name" value="ISPD_synthase_CS"/>
</dbReference>
<dbReference type="EC" id="2.7.7.60" evidence="7"/>
<evidence type="ECO:0000313" key="9">
    <source>
        <dbReference type="Proteomes" id="UP000547458"/>
    </source>
</evidence>
<comment type="similarity">
    <text evidence="3 7">Belongs to the IspD/TarI cytidylyltransferase family. IspD subfamily.</text>
</comment>
<evidence type="ECO:0000256" key="5">
    <source>
        <dbReference type="ARBA" id="ARBA00022695"/>
    </source>
</evidence>
<keyword evidence="4 7" id="KW-0808">Transferase</keyword>
<dbReference type="Proteomes" id="UP000547458">
    <property type="component" value="Unassembled WGS sequence"/>
</dbReference>
<dbReference type="PANTHER" id="PTHR32125:SF4">
    <property type="entry name" value="2-C-METHYL-D-ERYTHRITOL 4-PHOSPHATE CYTIDYLYLTRANSFERASE, CHLOROPLASTIC"/>
    <property type="match status" value="1"/>
</dbReference>
<name>A0A846RKS8_9MICC</name>
<evidence type="ECO:0000313" key="8">
    <source>
        <dbReference type="EMBL" id="NJC21262.1"/>
    </source>
</evidence>
<feature type="site" description="Positions MEP for the nucleophilic attack" evidence="7">
    <location>
        <position position="159"/>
    </location>
</feature>
<dbReference type="HAMAP" id="MF_00108">
    <property type="entry name" value="IspD"/>
    <property type="match status" value="1"/>
</dbReference>
<accession>A0A846RKS8</accession>
<dbReference type="AlphaFoldDB" id="A0A846RKS8"/>
<dbReference type="InterPro" id="IPR050088">
    <property type="entry name" value="IspD/TarI_cytidylyltransf_bact"/>
</dbReference>
<dbReference type="InterPro" id="IPR034683">
    <property type="entry name" value="IspD/TarI"/>
</dbReference>
<keyword evidence="6 7" id="KW-0414">Isoprene biosynthesis</keyword>